<evidence type="ECO:0000256" key="3">
    <source>
        <dbReference type="ARBA" id="ARBA00023096"/>
    </source>
</evidence>
<protein>
    <recommendedName>
        <fullName evidence="4 5">Pyridoxine 5'-phosphate synthase</fullName>
        <shortName evidence="4">PNP synthase</shortName>
        <ecNumber evidence="4 5">2.6.99.2</ecNumber>
    </recommendedName>
</protein>
<evidence type="ECO:0000256" key="1">
    <source>
        <dbReference type="ARBA" id="ARBA00022490"/>
    </source>
</evidence>
<dbReference type="InterPro" id="IPR013785">
    <property type="entry name" value="Aldolase_TIM"/>
</dbReference>
<dbReference type="UniPathway" id="UPA00244">
    <property type="reaction ID" value="UER00313"/>
</dbReference>
<feature type="active site" description="Proton acceptor" evidence="4">
    <location>
        <position position="43"/>
    </location>
</feature>
<comment type="similarity">
    <text evidence="4">Belongs to the PNP synthase family.</text>
</comment>
<dbReference type="PANTHER" id="PTHR30456">
    <property type="entry name" value="PYRIDOXINE 5'-PHOSPHATE SYNTHASE"/>
    <property type="match status" value="1"/>
</dbReference>
<dbReference type="SUPFAM" id="SSF63892">
    <property type="entry name" value="Pyridoxine 5'-phosphate synthase"/>
    <property type="match status" value="1"/>
</dbReference>
<dbReference type="InterPro" id="IPR036130">
    <property type="entry name" value="Pyridoxine-5'_phos_synth"/>
</dbReference>
<keyword evidence="3 4" id="KW-0664">Pyridoxine biosynthesis</keyword>
<feature type="binding site" evidence="4">
    <location>
        <position position="18"/>
    </location>
    <ligand>
        <name>3-amino-2-oxopropyl phosphate</name>
        <dbReference type="ChEBI" id="CHEBI:57279"/>
    </ligand>
</feature>
<dbReference type="NCBIfam" id="TIGR00559">
    <property type="entry name" value="pdxJ"/>
    <property type="match status" value="1"/>
</dbReference>
<dbReference type="PANTHER" id="PTHR30456:SF0">
    <property type="entry name" value="PYRIDOXINE 5'-PHOSPHATE SYNTHASE"/>
    <property type="match status" value="1"/>
</dbReference>
<feature type="binding site" evidence="4">
    <location>
        <position position="45"/>
    </location>
    <ligand>
        <name>1-deoxy-D-xylulose 5-phosphate</name>
        <dbReference type="ChEBI" id="CHEBI:57792"/>
    </ligand>
</feature>
<feature type="binding site" evidence="4">
    <location>
        <begin position="9"/>
        <end position="10"/>
    </location>
    <ligand>
        <name>1-deoxy-D-xylulose 5-phosphate</name>
        <dbReference type="ChEBI" id="CHEBI:57792"/>
    </ligand>
</feature>
<feature type="active site" description="Proton donor" evidence="4">
    <location>
        <position position="191"/>
    </location>
</feature>
<evidence type="ECO:0000256" key="2">
    <source>
        <dbReference type="ARBA" id="ARBA00022679"/>
    </source>
</evidence>
<comment type="subunit">
    <text evidence="4">Homooctamer; tetramer of dimers.</text>
</comment>
<dbReference type="CDD" id="cd00003">
    <property type="entry name" value="PNPsynthase"/>
    <property type="match status" value="1"/>
</dbReference>
<dbReference type="NCBIfam" id="NF003627">
    <property type="entry name" value="PRK05265.1-5"/>
    <property type="match status" value="1"/>
</dbReference>
<sequence length="239" mass="26462">MAHLAVNVDHVATLRQARGGNDPDPVLAAGLAELAGAEGIICHLREDRRHINDRDLRLLRQMIKTKLNMEMAAVDEMVSIALEVRPDMVTLVPEKRQELTTEGGLDVMARPDYYKGVVERLKSAGIAVSFFVDPDPEQVREAYRCGADIVEIHTGHYSEAKTEAEAVERFRRIETTVVSVSDLSLGISAGHGLNYLNIEAFEALPQITEYSIGHSIVSRAVLVGFERAVQEMVKLVKDF</sequence>
<accession>A0A445N2K6</accession>
<dbReference type="AlphaFoldDB" id="A0A445N2K6"/>
<feature type="site" description="Transition state stabilizer" evidence="4">
    <location>
        <position position="151"/>
    </location>
</feature>
<dbReference type="EC" id="2.6.99.2" evidence="4 5"/>
<dbReference type="NCBIfam" id="NF003625">
    <property type="entry name" value="PRK05265.1-3"/>
    <property type="match status" value="1"/>
</dbReference>
<feature type="binding site" evidence="4">
    <location>
        <position position="7"/>
    </location>
    <ligand>
        <name>3-amino-2-oxopropyl phosphate</name>
        <dbReference type="ChEBI" id="CHEBI:57279"/>
    </ligand>
</feature>
<dbReference type="HAMAP" id="MF_00279">
    <property type="entry name" value="PdxJ"/>
    <property type="match status" value="1"/>
</dbReference>
<evidence type="ECO:0000256" key="4">
    <source>
        <dbReference type="HAMAP-Rule" id="MF_00279"/>
    </source>
</evidence>
<evidence type="ECO:0000256" key="5">
    <source>
        <dbReference type="NCBIfam" id="TIGR00559"/>
    </source>
</evidence>
<keyword evidence="2 4" id="KW-0808">Transferase</keyword>
<feature type="active site" description="Proton acceptor" evidence="4">
    <location>
        <position position="70"/>
    </location>
</feature>
<evidence type="ECO:0000313" key="6">
    <source>
        <dbReference type="EMBL" id="SPD75940.1"/>
    </source>
</evidence>
<reference evidence="6" key="1">
    <citation type="submission" date="2018-01" db="EMBL/GenBank/DDBJ databases">
        <authorList>
            <person name="Regsiter A."/>
            <person name="William W."/>
        </authorList>
    </citation>
    <scope>NUCLEOTIDE SEQUENCE</scope>
    <source>
        <strain evidence="6">TRIP AH-1</strain>
    </source>
</reference>
<dbReference type="GO" id="GO:0005829">
    <property type="term" value="C:cytosol"/>
    <property type="evidence" value="ECO:0007669"/>
    <property type="project" value="TreeGrafter"/>
</dbReference>
<feature type="binding site" evidence="4">
    <location>
        <begin position="213"/>
        <end position="214"/>
    </location>
    <ligand>
        <name>3-amino-2-oxopropyl phosphate</name>
        <dbReference type="ChEBI" id="CHEBI:57279"/>
    </ligand>
</feature>
<dbReference type="GO" id="GO:0033856">
    <property type="term" value="F:pyridoxine 5'-phosphate synthase activity"/>
    <property type="evidence" value="ECO:0007669"/>
    <property type="project" value="UniProtKB-UniRule"/>
</dbReference>
<gene>
    <name evidence="4 6" type="primary">pdxJ</name>
    <name evidence="6" type="ORF">PITCH_A780070</name>
</gene>
<comment type="catalytic activity">
    <reaction evidence="4">
        <text>3-amino-2-oxopropyl phosphate + 1-deoxy-D-xylulose 5-phosphate = pyridoxine 5'-phosphate + phosphate + 2 H2O + H(+)</text>
        <dbReference type="Rhea" id="RHEA:15265"/>
        <dbReference type="ChEBI" id="CHEBI:15377"/>
        <dbReference type="ChEBI" id="CHEBI:15378"/>
        <dbReference type="ChEBI" id="CHEBI:43474"/>
        <dbReference type="ChEBI" id="CHEBI:57279"/>
        <dbReference type="ChEBI" id="CHEBI:57792"/>
        <dbReference type="ChEBI" id="CHEBI:58589"/>
        <dbReference type="EC" id="2.6.99.2"/>
    </reaction>
</comment>
<proteinExistence type="inferred from homology"/>
<dbReference type="Pfam" id="PF03740">
    <property type="entry name" value="PdxJ"/>
    <property type="match status" value="1"/>
</dbReference>
<name>A0A445N2K6_9BACT</name>
<comment type="function">
    <text evidence="4">Catalyzes the complicated ring closure reaction between the two acyclic compounds 1-deoxy-D-xylulose-5-phosphate (DXP) and 3-amino-2-oxopropyl phosphate (1-amino-acetone-3-phosphate or AAP) to form pyridoxine 5'-phosphate (PNP) and inorganic phosphate.</text>
</comment>
<dbReference type="Gene3D" id="3.20.20.70">
    <property type="entry name" value="Aldolase class I"/>
    <property type="match status" value="1"/>
</dbReference>
<feature type="binding site" evidence="4">
    <location>
        <position position="50"/>
    </location>
    <ligand>
        <name>1-deoxy-D-xylulose 5-phosphate</name>
        <dbReference type="ChEBI" id="CHEBI:57792"/>
    </ligand>
</feature>
<feature type="binding site" evidence="4">
    <location>
        <position position="100"/>
    </location>
    <ligand>
        <name>1-deoxy-D-xylulose 5-phosphate</name>
        <dbReference type="ChEBI" id="CHEBI:57792"/>
    </ligand>
</feature>
<feature type="binding site" evidence="4">
    <location>
        <position position="192"/>
    </location>
    <ligand>
        <name>3-amino-2-oxopropyl phosphate</name>
        <dbReference type="ChEBI" id="CHEBI:57279"/>
    </ligand>
</feature>
<organism evidence="6">
    <name type="scientific">uncultured Desulfobacterium sp</name>
    <dbReference type="NCBI Taxonomy" id="201089"/>
    <lineage>
        <taxon>Bacteria</taxon>
        <taxon>Pseudomonadati</taxon>
        <taxon>Thermodesulfobacteriota</taxon>
        <taxon>Desulfobacteria</taxon>
        <taxon>Desulfobacterales</taxon>
        <taxon>Desulfobacteriaceae</taxon>
        <taxon>Desulfobacterium</taxon>
        <taxon>environmental samples</taxon>
    </lineage>
</organism>
<comment type="subcellular location">
    <subcellularLocation>
        <location evidence="4">Cytoplasm</location>
    </subcellularLocation>
</comment>
<dbReference type="GO" id="GO:0008615">
    <property type="term" value="P:pyridoxine biosynthetic process"/>
    <property type="evidence" value="ECO:0007669"/>
    <property type="project" value="UniProtKB-UniRule"/>
</dbReference>
<dbReference type="EMBL" id="OJIN01000223">
    <property type="protein sequence ID" value="SPD75940.1"/>
    <property type="molecule type" value="Genomic_DNA"/>
</dbReference>
<comment type="pathway">
    <text evidence="4">Cofactor biosynthesis; pyridoxine 5'-phosphate biosynthesis; pyridoxine 5'-phosphate from D-erythrose 4-phosphate: step 5/5.</text>
</comment>
<dbReference type="InterPro" id="IPR004569">
    <property type="entry name" value="PyrdxlP_synth_PdxJ"/>
</dbReference>
<keyword evidence="1 4" id="KW-0963">Cytoplasm</keyword>